<name>A0A0F4YV49_RASE3</name>
<evidence type="ECO:0000313" key="2">
    <source>
        <dbReference type="EMBL" id="KKA21985.1"/>
    </source>
</evidence>
<feature type="region of interest" description="Disordered" evidence="1">
    <location>
        <begin position="434"/>
        <end position="550"/>
    </location>
</feature>
<evidence type="ECO:0000313" key="3">
    <source>
        <dbReference type="Proteomes" id="UP000053958"/>
    </source>
</evidence>
<feature type="compositionally biased region" description="Acidic residues" evidence="1">
    <location>
        <begin position="439"/>
        <end position="456"/>
    </location>
</feature>
<dbReference type="InterPro" id="IPR010770">
    <property type="entry name" value="Ecd"/>
</dbReference>
<feature type="compositionally biased region" description="Basic and acidic residues" evidence="1">
    <location>
        <begin position="488"/>
        <end position="497"/>
    </location>
</feature>
<dbReference type="GO" id="GO:0005634">
    <property type="term" value="C:nucleus"/>
    <property type="evidence" value="ECO:0007669"/>
    <property type="project" value="TreeGrafter"/>
</dbReference>
<dbReference type="STRING" id="1408163.A0A0F4YV49"/>
<feature type="compositionally biased region" description="Basic and acidic residues" evidence="1">
    <location>
        <begin position="457"/>
        <end position="473"/>
    </location>
</feature>
<dbReference type="AlphaFoldDB" id="A0A0F4YV49"/>
<feature type="compositionally biased region" description="Acidic residues" evidence="1">
    <location>
        <begin position="474"/>
        <end position="485"/>
    </location>
</feature>
<accession>A0A0F4YV49</accession>
<protein>
    <submittedName>
        <fullName evidence="2">Regulatory factor Sgt1</fullName>
    </submittedName>
</protein>
<keyword evidence="3" id="KW-1185">Reference proteome</keyword>
<dbReference type="Proteomes" id="UP000053958">
    <property type="component" value="Unassembled WGS sequence"/>
</dbReference>
<dbReference type="PANTHER" id="PTHR13060:SF0">
    <property type="entry name" value="PROTEIN ECDYSONELESS HOMOLOG"/>
    <property type="match status" value="1"/>
</dbReference>
<feature type="region of interest" description="Disordered" evidence="1">
    <location>
        <begin position="565"/>
        <end position="590"/>
    </location>
</feature>
<dbReference type="OrthoDB" id="27237at2759"/>
<proteinExistence type="predicted"/>
<reference evidence="2 3" key="1">
    <citation type="submission" date="2015-04" db="EMBL/GenBank/DDBJ databases">
        <authorList>
            <person name="Heijne W.H."/>
            <person name="Fedorova N.D."/>
            <person name="Nierman W.C."/>
            <person name="Vollebregt A.W."/>
            <person name="Zhao Z."/>
            <person name="Wu L."/>
            <person name="Kumar M."/>
            <person name="Stam H."/>
            <person name="van den Berg M.A."/>
            <person name="Pel H.J."/>
        </authorList>
    </citation>
    <scope>NUCLEOTIDE SEQUENCE [LARGE SCALE GENOMIC DNA]</scope>
    <source>
        <strain evidence="2 3">CBS 393.64</strain>
    </source>
</reference>
<dbReference type="RefSeq" id="XP_013328597.1">
    <property type="nucleotide sequence ID" value="XM_013473143.1"/>
</dbReference>
<feature type="compositionally biased region" description="Basic and acidic residues" evidence="1">
    <location>
        <begin position="505"/>
        <end position="514"/>
    </location>
</feature>
<dbReference type="EMBL" id="LASV01000162">
    <property type="protein sequence ID" value="KKA21985.1"/>
    <property type="molecule type" value="Genomic_DNA"/>
</dbReference>
<comment type="caution">
    <text evidence="2">The sequence shown here is derived from an EMBL/GenBank/DDBJ whole genome shotgun (WGS) entry which is preliminary data.</text>
</comment>
<dbReference type="PANTHER" id="PTHR13060">
    <property type="entry name" value="SGT1 PROTEIN HSGT1 SUPPRESSOR OF GCR2"/>
    <property type="match status" value="1"/>
</dbReference>
<dbReference type="GeneID" id="25316345"/>
<dbReference type="Pfam" id="PF07093">
    <property type="entry name" value="SGT1"/>
    <property type="match status" value="1"/>
</dbReference>
<sequence>MAPMSQEDLEWFKSTFHPIPRPQLPEDAIEYSLYLIPSDPAPAVTDAVAETRARLQEVQKSASELSKKWLKGYIWQREGFGLEITKENGITLLRGRTNYGDSIEDEWVIVYLLRELTKKHKDLWVKVIDSDGEFLLIEAAESLPSWLEPDVADNRVWIHDGQLVIIKPKHDRKKVTEKISVEDARKIIVEEPKRLMRSAKIEEEAFYRLRKYPQRISENMHCALVTIPRKIAYLLHQKPAYISPAVEAFYTRDPIALRPLKAKGTSNLTFPPEDLVTVSAKFTRVGYAQLKSQDFPAPQAWIGKLPSKTDRKAYARAETGMKVTCGFEMFVSDPQNQDKAAVREIKMLLEDIDTGDEKLPTDEEIKSWDHREDDEKWLDISYDDLESELRGKARDRSAKPGAFGDQNAQENLRRIVARFEEFLNDDSADIEGAHFLGESDTDDGDDDDELSSDGEDKDLGFHEGPRPSGRVEELDSESEEDDSQQIEELARQMEAELRPTGVLDLNDRSADKSAGKGKSVKGKAPMRTNEGPDQDDNSESEVDDAEADEDINVNLAKNLLESLQSQAGMPGPGGNLIGIMGMKMPRDDRG</sequence>
<feature type="compositionally biased region" description="Acidic residues" evidence="1">
    <location>
        <begin position="532"/>
        <end position="550"/>
    </location>
</feature>
<organism evidence="2 3">
    <name type="scientific">Rasamsonia emersonii (strain ATCC 16479 / CBS 393.64 / IMI 116815)</name>
    <dbReference type="NCBI Taxonomy" id="1408163"/>
    <lineage>
        <taxon>Eukaryota</taxon>
        <taxon>Fungi</taxon>
        <taxon>Dikarya</taxon>
        <taxon>Ascomycota</taxon>
        <taxon>Pezizomycotina</taxon>
        <taxon>Eurotiomycetes</taxon>
        <taxon>Eurotiomycetidae</taxon>
        <taxon>Eurotiales</taxon>
        <taxon>Trichocomaceae</taxon>
        <taxon>Rasamsonia</taxon>
    </lineage>
</organism>
<evidence type="ECO:0000256" key="1">
    <source>
        <dbReference type="SAM" id="MobiDB-lite"/>
    </source>
</evidence>
<gene>
    <name evidence="2" type="ORF">T310_3996</name>
</gene>